<protein>
    <submittedName>
        <fullName evidence="1">Uncharacterized protein</fullName>
    </submittedName>
</protein>
<dbReference type="EMBL" id="DS231622">
    <property type="protein sequence ID" value="EDU50794.1"/>
    <property type="molecule type" value="Genomic_DNA"/>
</dbReference>
<name>B2WD16_PYRTR</name>
<dbReference type="Proteomes" id="UP000001471">
    <property type="component" value="Unassembled WGS sequence"/>
</dbReference>
<dbReference type="AlphaFoldDB" id="B2WD16"/>
<dbReference type="HOGENOM" id="CLU_2886873_0_0_1"/>
<gene>
    <name evidence="1" type="ORF">PTRG_07875</name>
</gene>
<organism evidence="1 2">
    <name type="scientific">Pyrenophora tritici-repentis (strain Pt-1C-BFP)</name>
    <name type="common">Wheat tan spot fungus</name>
    <name type="synonym">Drechslera tritici-repentis</name>
    <dbReference type="NCBI Taxonomy" id="426418"/>
    <lineage>
        <taxon>Eukaryota</taxon>
        <taxon>Fungi</taxon>
        <taxon>Dikarya</taxon>
        <taxon>Ascomycota</taxon>
        <taxon>Pezizomycotina</taxon>
        <taxon>Dothideomycetes</taxon>
        <taxon>Pleosporomycetidae</taxon>
        <taxon>Pleosporales</taxon>
        <taxon>Pleosporineae</taxon>
        <taxon>Pleosporaceae</taxon>
        <taxon>Pyrenophora</taxon>
    </lineage>
</organism>
<reference evidence="2" key="1">
    <citation type="journal article" date="2013" name="G3 (Bethesda)">
        <title>Comparative genomics of a plant-pathogenic fungus, Pyrenophora tritici-repentis, reveals transduplication and the impact of repeat elements on pathogenicity and population divergence.</title>
        <authorList>
            <person name="Manning V.A."/>
            <person name="Pandelova I."/>
            <person name="Dhillon B."/>
            <person name="Wilhelm L.J."/>
            <person name="Goodwin S.B."/>
            <person name="Berlin A.M."/>
            <person name="Figueroa M."/>
            <person name="Freitag M."/>
            <person name="Hane J.K."/>
            <person name="Henrissat B."/>
            <person name="Holman W.H."/>
            <person name="Kodira C.D."/>
            <person name="Martin J."/>
            <person name="Oliver R.P."/>
            <person name="Robbertse B."/>
            <person name="Schackwitz W."/>
            <person name="Schwartz D.C."/>
            <person name="Spatafora J.W."/>
            <person name="Turgeon B.G."/>
            <person name="Yandava C."/>
            <person name="Young S."/>
            <person name="Zhou S."/>
            <person name="Zeng Q."/>
            <person name="Grigoriev I.V."/>
            <person name="Ma L.-J."/>
            <person name="Ciuffetti L.M."/>
        </authorList>
    </citation>
    <scope>NUCLEOTIDE SEQUENCE [LARGE SCALE GENOMIC DNA]</scope>
    <source>
        <strain evidence="2">Pt-1C-BFP</strain>
    </source>
</reference>
<dbReference type="InParanoid" id="B2WD16"/>
<proteinExistence type="predicted"/>
<evidence type="ECO:0000313" key="1">
    <source>
        <dbReference type="EMBL" id="EDU50794.1"/>
    </source>
</evidence>
<accession>B2WD16</accession>
<evidence type="ECO:0000313" key="2">
    <source>
        <dbReference type="Proteomes" id="UP000001471"/>
    </source>
</evidence>
<sequence>MAALNVPLPPGPGFYVGIPGEMELPATTWIMSLIWLKIEERPHAEANDVDNAGTRVTCGLDQR</sequence>